<reference evidence="2" key="1">
    <citation type="submission" date="2022-12" db="EMBL/GenBank/DDBJ databases">
        <authorList>
            <person name="Petersen C."/>
        </authorList>
    </citation>
    <scope>NUCLEOTIDE SEQUENCE</scope>
    <source>
        <strain evidence="2">IBT 29677</strain>
    </source>
</reference>
<dbReference type="AlphaFoldDB" id="A0A9W9W0L9"/>
<reference evidence="2" key="2">
    <citation type="journal article" date="2023" name="IMA Fungus">
        <title>Comparative genomic study of the Penicillium genus elucidates a diverse pangenome and 15 lateral gene transfer events.</title>
        <authorList>
            <person name="Petersen C."/>
            <person name="Sorensen T."/>
            <person name="Nielsen M.R."/>
            <person name="Sondergaard T.E."/>
            <person name="Sorensen J.L."/>
            <person name="Fitzpatrick D.A."/>
            <person name="Frisvad J.C."/>
            <person name="Nielsen K.L."/>
        </authorList>
    </citation>
    <scope>NUCLEOTIDE SEQUENCE</scope>
    <source>
        <strain evidence="2">IBT 29677</strain>
    </source>
</reference>
<dbReference type="OrthoDB" id="9997739at2759"/>
<comment type="caution">
    <text evidence="2">The sequence shown here is derived from an EMBL/GenBank/DDBJ whole genome shotgun (WGS) entry which is preliminary data.</text>
</comment>
<evidence type="ECO:0000313" key="2">
    <source>
        <dbReference type="EMBL" id="KAJ5396518.1"/>
    </source>
</evidence>
<keyword evidence="1" id="KW-0812">Transmembrane</keyword>
<feature type="transmembrane region" description="Helical" evidence="1">
    <location>
        <begin position="6"/>
        <end position="29"/>
    </location>
</feature>
<keyword evidence="1" id="KW-0472">Membrane</keyword>
<dbReference type="EMBL" id="JAPZBU010000006">
    <property type="protein sequence ID" value="KAJ5396518.1"/>
    <property type="molecule type" value="Genomic_DNA"/>
</dbReference>
<sequence>MNLTQAMQQCFWVTLKSIVLHVLSFYLLLRLLENFTLFEERTGDIVQLLIFDFEESESIKNLENMLRDYMIWNVEILMRNADFKRFLDRNSLLEQTVFRSMWD</sequence>
<accession>A0A9W9W0L9</accession>
<protein>
    <submittedName>
        <fullName evidence="2">Uncharacterized protein</fullName>
    </submittedName>
</protein>
<dbReference type="Proteomes" id="UP001147747">
    <property type="component" value="Unassembled WGS sequence"/>
</dbReference>
<keyword evidence="3" id="KW-1185">Reference proteome</keyword>
<keyword evidence="1" id="KW-1133">Transmembrane helix</keyword>
<evidence type="ECO:0000313" key="3">
    <source>
        <dbReference type="Proteomes" id="UP001147747"/>
    </source>
</evidence>
<dbReference type="RefSeq" id="XP_056488570.1">
    <property type="nucleotide sequence ID" value="XM_056629268.1"/>
</dbReference>
<gene>
    <name evidence="2" type="ORF">N7509_004631</name>
</gene>
<evidence type="ECO:0000256" key="1">
    <source>
        <dbReference type="SAM" id="Phobius"/>
    </source>
</evidence>
<dbReference type="GeneID" id="81368248"/>
<name>A0A9W9W0L9_9EURO</name>
<organism evidence="2 3">
    <name type="scientific">Penicillium cosmopolitanum</name>
    <dbReference type="NCBI Taxonomy" id="1131564"/>
    <lineage>
        <taxon>Eukaryota</taxon>
        <taxon>Fungi</taxon>
        <taxon>Dikarya</taxon>
        <taxon>Ascomycota</taxon>
        <taxon>Pezizomycotina</taxon>
        <taxon>Eurotiomycetes</taxon>
        <taxon>Eurotiomycetidae</taxon>
        <taxon>Eurotiales</taxon>
        <taxon>Aspergillaceae</taxon>
        <taxon>Penicillium</taxon>
    </lineage>
</organism>
<proteinExistence type="predicted"/>